<evidence type="ECO:0000313" key="12">
    <source>
        <dbReference type="EMBL" id="KKB64206.1"/>
    </source>
</evidence>
<keyword evidence="6" id="KW-0145">Chemotaxis</keyword>
<evidence type="ECO:0000256" key="8">
    <source>
        <dbReference type="ARBA" id="ARBA00022927"/>
    </source>
</evidence>
<evidence type="ECO:0000313" key="13">
    <source>
        <dbReference type="Proteomes" id="UP000033618"/>
    </source>
</evidence>
<accession>A0A0F5K259</accession>
<dbReference type="GO" id="GO:0009288">
    <property type="term" value="C:bacterial-type flagellum"/>
    <property type="evidence" value="ECO:0007669"/>
    <property type="project" value="InterPro"/>
</dbReference>
<dbReference type="PIRSF" id="PIRSF019404">
    <property type="entry name" value="FliJ"/>
    <property type="match status" value="1"/>
</dbReference>
<dbReference type="InterPro" id="IPR012823">
    <property type="entry name" value="Flagell_FliJ"/>
</dbReference>
<sequence length="149" mass="17408">MKQALPFTTLIDLAQQEVDAAAQALGALQRQRDDMFGKRKNLDGYRVEYEQQLAQAARDGMTMGQRRNYQAFLGTLGTAIDQQQTQVEMLDRKIEVARLLWQQKKQKLSSFETLETRARQAQEQRTARYEQRMTDEFAARRAREMQRGF</sequence>
<keyword evidence="8" id="KW-0653">Protein transport</keyword>
<dbReference type="Gene3D" id="1.10.287.1700">
    <property type="match status" value="1"/>
</dbReference>
<evidence type="ECO:0000256" key="1">
    <source>
        <dbReference type="ARBA" id="ARBA00004413"/>
    </source>
</evidence>
<dbReference type="GO" id="GO:0006935">
    <property type="term" value="P:chemotaxis"/>
    <property type="evidence" value="ECO:0007669"/>
    <property type="project" value="UniProtKB-KW"/>
</dbReference>
<evidence type="ECO:0000256" key="9">
    <source>
        <dbReference type="ARBA" id="ARBA00023136"/>
    </source>
</evidence>
<dbReference type="Proteomes" id="UP000033618">
    <property type="component" value="Unassembled WGS sequence"/>
</dbReference>
<keyword evidence="10" id="KW-1006">Bacterial flagellum protein export</keyword>
<dbReference type="GO" id="GO:0044781">
    <property type="term" value="P:bacterial-type flagellum organization"/>
    <property type="evidence" value="ECO:0007669"/>
    <property type="project" value="UniProtKB-KW"/>
</dbReference>
<evidence type="ECO:0000256" key="2">
    <source>
        <dbReference type="ARBA" id="ARBA00010004"/>
    </source>
</evidence>
<feature type="coiled-coil region" evidence="11">
    <location>
        <begin position="80"/>
        <end position="124"/>
    </location>
</feature>
<dbReference type="NCBIfam" id="TIGR02473">
    <property type="entry name" value="flagell_FliJ"/>
    <property type="match status" value="1"/>
</dbReference>
<dbReference type="OrthoDB" id="6465096at2"/>
<dbReference type="InterPro" id="IPR052570">
    <property type="entry name" value="FliJ"/>
</dbReference>
<comment type="caution">
    <text evidence="12">The sequence shown here is derived from an EMBL/GenBank/DDBJ whole genome shotgun (WGS) entry which is preliminary data.</text>
</comment>
<keyword evidence="11" id="KW-0175">Coiled coil</keyword>
<evidence type="ECO:0000256" key="7">
    <source>
        <dbReference type="ARBA" id="ARBA00022795"/>
    </source>
</evidence>
<dbReference type="Pfam" id="PF02050">
    <property type="entry name" value="FliJ"/>
    <property type="match status" value="1"/>
</dbReference>
<reference evidence="12 13" key="1">
    <citation type="submission" date="2015-03" db="EMBL/GenBank/DDBJ databases">
        <title>Draft Genome Sequence of Burkholderia andropogonis type strain ICMP2807, isolated from Sorghum bicolor.</title>
        <authorList>
            <person name="Lopes-Santos L."/>
            <person name="Castro D.B."/>
            <person name="Ottoboni L.M."/>
            <person name="Park D."/>
            <person name="Weirc B.S."/>
            <person name="Destefano S.A."/>
        </authorList>
    </citation>
    <scope>NUCLEOTIDE SEQUENCE [LARGE SCALE GENOMIC DNA]</scope>
    <source>
        <strain evidence="12 13">ICMP2807</strain>
    </source>
</reference>
<dbReference type="InterPro" id="IPR053716">
    <property type="entry name" value="Flag_assembly_chemotaxis_eff"/>
</dbReference>
<evidence type="ECO:0000256" key="11">
    <source>
        <dbReference type="SAM" id="Coils"/>
    </source>
</evidence>
<organism evidence="12 13">
    <name type="scientific">Robbsia andropogonis</name>
    <dbReference type="NCBI Taxonomy" id="28092"/>
    <lineage>
        <taxon>Bacteria</taxon>
        <taxon>Pseudomonadati</taxon>
        <taxon>Pseudomonadota</taxon>
        <taxon>Betaproteobacteria</taxon>
        <taxon>Burkholderiales</taxon>
        <taxon>Burkholderiaceae</taxon>
        <taxon>Robbsia</taxon>
    </lineage>
</organism>
<dbReference type="GO" id="GO:0005886">
    <property type="term" value="C:plasma membrane"/>
    <property type="evidence" value="ECO:0007669"/>
    <property type="project" value="UniProtKB-SubCell"/>
</dbReference>
<keyword evidence="5" id="KW-1003">Cell membrane</keyword>
<keyword evidence="13" id="KW-1185">Reference proteome</keyword>
<dbReference type="RefSeq" id="WP_024904065.1">
    <property type="nucleotide sequence ID" value="NZ_CADFGU010000003.1"/>
</dbReference>
<keyword evidence="4" id="KW-0813">Transport</keyword>
<gene>
    <name evidence="12" type="ORF">WM40_06825</name>
</gene>
<dbReference type="PANTHER" id="PTHR38786:SF1">
    <property type="entry name" value="FLAGELLAR FLIJ PROTEIN"/>
    <property type="match status" value="1"/>
</dbReference>
<dbReference type="GO" id="GO:0015031">
    <property type="term" value="P:protein transport"/>
    <property type="evidence" value="ECO:0007669"/>
    <property type="project" value="UniProtKB-KW"/>
</dbReference>
<name>A0A0F5K259_9BURK</name>
<evidence type="ECO:0000256" key="10">
    <source>
        <dbReference type="ARBA" id="ARBA00023225"/>
    </source>
</evidence>
<evidence type="ECO:0000256" key="6">
    <source>
        <dbReference type="ARBA" id="ARBA00022500"/>
    </source>
</evidence>
<comment type="subcellular location">
    <subcellularLocation>
        <location evidence="1">Cell membrane</location>
        <topology evidence="1">Peripheral membrane protein</topology>
        <orientation evidence="1">Cytoplasmic side</orientation>
    </subcellularLocation>
</comment>
<evidence type="ECO:0000256" key="3">
    <source>
        <dbReference type="ARBA" id="ARBA00020392"/>
    </source>
</evidence>
<protein>
    <recommendedName>
        <fullName evidence="3">Flagellar FliJ protein</fullName>
    </recommendedName>
</protein>
<keyword evidence="9" id="KW-0472">Membrane</keyword>
<dbReference type="GO" id="GO:0003774">
    <property type="term" value="F:cytoskeletal motor activity"/>
    <property type="evidence" value="ECO:0007669"/>
    <property type="project" value="InterPro"/>
</dbReference>
<dbReference type="STRING" id="28092.WM40_06825"/>
<comment type="similarity">
    <text evidence="2">Belongs to the FliJ family.</text>
</comment>
<keyword evidence="7" id="KW-1005">Bacterial flagellum biogenesis</keyword>
<evidence type="ECO:0000256" key="5">
    <source>
        <dbReference type="ARBA" id="ARBA00022475"/>
    </source>
</evidence>
<proteinExistence type="inferred from homology"/>
<dbReference type="PATRIC" id="fig|28092.6.peg.1613"/>
<dbReference type="PRINTS" id="PR01004">
    <property type="entry name" value="FLGFLIJ"/>
</dbReference>
<dbReference type="EMBL" id="LAQU01000005">
    <property type="protein sequence ID" value="KKB64206.1"/>
    <property type="molecule type" value="Genomic_DNA"/>
</dbReference>
<dbReference type="GO" id="GO:0071973">
    <property type="term" value="P:bacterial-type flagellum-dependent cell motility"/>
    <property type="evidence" value="ECO:0007669"/>
    <property type="project" value="InterPro"/>
</dbReference>
<dbReference type="AlphaFoldDB" id="A0A0F5K259"/>
<evidence type="ECO:0000256" key="4">
    <source>
        <dbReference type="ARBA" id="ARBA00022448"/>
    </source>
</evidence>
<dbReference type="InterPro" id="IPR018006">
    <property type="entry name" value="Flag_FliJ_proteobac"/>
</dbReference>
<dbReference type="PANTHER" id="PTHR38786">
    <property type="entry name" value="FLAGELLAR FLIJ PROTEIN"/>
    <property type="match status" value="1"/>
</dbReference>